<dbReference type="RefSeq" id="WP_245914544.1">
    <property type="nucleotide sequence ID" value="NZ_PJMW01000002.1"/>
</dbReference>
<dbReference type="PANTHER" id="PTHR34697">
    <property type="entry name" value="PHOSPHATIDYLGLYCEROL LYSYLTRANSFERASE"/>
    <property type="match status" value="1"/>
</dbReference>
<comment type="caution">
    <text evidence="8">The sequence shown here is derived from an EMBL/GenBank/DDBJ whole genome shotgun (WGS) entry which is preliminary data.</text>
</comment>
<dbReference type="GO" id="GO:0005886">
    <property type="term" value="C:plasma membrane"/>
    <property type="evidence" value="ECO:0007669"/>
    <property type="project" value="UniProtKB-SubCell"/>
</dbReference>
<gene>
    <name evidence="8" type="ORF">ATK86_3815</name>
</gene>
<evidence type="ECO:0000256" key="6">
    <source>
        <dbReference type="SAM" id="Phobius"/>
    </source>
</evidence>
<keyword evidence="9" id="KW-1185">Reference proteome</keyword>
<feature type="transmembrane region" description="Helical" evidence="6">
    <location>
        <begin position="79"/>
        <end position="100"/>
    </location>
</feature>
<dbReference type="InterPro" id="IPR024320">
    <property type="entry name" value="LPG_synthase_C"/>
</dbReference>
<sequence>MNDNAAAPESAFSRGVALAHTVIRRMPFTLGFLVVVAILGIAGGGFWRRLDERSWFPEIAYGWPPLTEGKWWTPLSGSLFGLTPFQYVCMVVVFAAAVGWTEWRLGTVRTALVCVSGQLIGILGASVTVGLLAHTHLDWADRLSEVRDVGFTTAAFSALAAVSATLRSPWRLRVRAVLAAHVALTFLFESTFADLMHLLAIAVWLPAGEKLFSRAEHGFWPRTRREVRMLAFIGLLVIATASVAVYFFPSNSLLGPTENERGSLWSTILTVVVITVVAEQLRKGRHWAWWGTLVYGLLHVVFTLVLLGVAIGTDFETTGAVTAGTGLLWAVEVALLYGGRGAFRVPVRRKITEGALTGTAPGDAVRALLARYGGSTMSWMITWPENKYWFAADGERCVAYQRHAGTVIVLTDPIGPADLLPATIAGFTDRCEADGLVPCLFSTTEAVAEIAGELGWRSAQIAEDTIVDLPQLEFKGKAWQDIRSAINKADKEGIEFRLVELADEPFAVVAQVRAISEEWVGEKGLPEMGFTLGGVEEALDPAVRVGLAVDAEGDVHGVTSWLPVYGPGDEIRGWTLDVMRRRPDGFRPVVEFLIASSCQAFKEEGAEIVSLSGAPLARSTRADGAEPIDRLLEGLGAAMEPYYGFRSLHAFKAKFQPRHEPVYLCYRDEADLPRIGLALTKAYLPEVSAKDLMALGTSGR</sequence>
<feature type="transmembrane region" description="Helical" evidence="6">
    <location>
        <begin position="28"/>
        <end position="47"/>
    </location>
</feature>
<feature type="domain" description="Phosphatidylglycerol lysyltransferase C-terminal" evidence="7">
    <location>
        <begin position="366"/>
        <end position="666"/>
    </location>
</feature>
<evidence type="ECO:0000256" key="1">
    <source>
        <dbReference type="ARBA" id="ARBA00004651"/>
    </source>
</evidence>
<name>A0A2N3VCR6_9NOCA</name>
<evidence type="ECO:0000256" key="5">
    <source>
        <dbReference type="ARBA" id="ARBA00023136"/>
    </source>
</evidence>
<evidence type="ECO:0000313" key="8">
    <source>
        <dbReference type="EMBL" id="PKV79422.1"/>
    </source>
</evidence>
<evidence type="ECO:0000256" key="4">
    <source>
        <dbReference type="ARBA" id="ARBA00022989"/>
    </source>
</evidence>
<evidence type="ECO:0000259" key="7">
    <source>
        <dbReference type="Pfam" id="PF09924"/>
    </source>
</evidence>
<feature type="transmembrane region" description="Helical" evidence="6">
    <location>
        <begin position="319"/>
        <end position="339"/>
    </location>
</feature>
<keyword evidence="3 6" id="KW-0812">Transmembrane</keyword>
<dbReference type="InterPro" id="IPR051211">
    <property type="entry name" value="PG_lysyltransferase"/>
</dbReference>
<evidence type="ECO:0000256" key="2">
    <source>
        <dbReference type="ARBA" id="ARBA00022475"/>
    </source>
</evidence>
<dbReference type="GO" id="GO:0055091">
    <property type="term" value="P:phospholipid homeostasis"/>
    <property type="evidence" value="ECO:0007669"/>
    <property type="project" value="TreeGrafter"/>
</dbReference>
<evidence type="ECO:0000256" key="3">
    <source>
        <dbReference type="ARBA" id="ARBA00022692"/>
    </source>
</evidence>
<organism evidence="8 9">
    <name type="scientific">Nocardia fluminea</name>
    <dbReference type="NCBI Taxonomy" id="134984"/>
    <lineage>
        <taxon>Bacteria</taxon>
        <taxon>Bacillati</taxon>
        <taxon>Actinomycetota</taxon>
        <taxon>Actinomycetes</taxon>
        <taxon>Mycobacteriales</taxon>
        <taxon>Nocardiaceae</taxon>
        <taxon>Nocardia</taxon>
    </lineage>
</organism>
<proteinExistence type="predicted"/>
<dbReference type="EMBL" id="PJMW01000002">
    <property type="protein sequence ID" value="PKV79422.1"/>
    <property type="molecule type" value="Genomic_DNA"/>
</dbReference>
<protein>
    <submittedName>
        <fullName evidence="8">Uncharacterized protein DUF2156</fullName>
    </submittedName>
</protein>
<dbReference type="GO" id="GO:0016755">
    <property type="term" value="F:aminoacyltransferase activity"/>
    <property type="evidence" value="ECO:0007669"/>
    <property type="project" value="TreeGrafter"/>
</dbReference>
<keyword evidence="2" id="KW-1003">Cell membrane</keyword>
<dbReference type="PANTHER" id="PTHR34697:SF2">
    <property type="entry name" value="PHOSPHATIDYLGLYCEROL LYSYLTRANSFERASE"/>
    <property type="match status" value="1"/>
</dbReference>
<comment type="subcellular location">
    <subcellularLocation>
        <location evidence="1">Cell membrane</location>
        <topology evidence="1">Multi-pass membrane protein</topology>
    </subcellularLocation>
</comment>
<evidence type="ECO:0000313" key="9">
    <source>
        <dbReference type="Proteomes" id="UP000233766"/>
    </source>
</evidence>
<dbReference type="Pfam" id="PF09924">
    <property type="entry name" value="LPG_synthase_C"/>
    <property type="match status" value="1"/>
</dbReference>
<feature type="transmembrane region" description="Helical" evidence="6">
    <location>
        <begin position="263"/>
        <end position="281"/>
    </location>
</feature>
<feature type="transmembrane region" description="Helical" evidence="6">
    <location>
        <begin position="112"/>
        <end position="133"/>
    </location>
</feature>
<feature type="transmembrane region" description="Helical" evidence="6">
    <location>
        <begin position="293"/>
        <end position="313"/>
    </location>
</feature>
<accession>A0A2N3VCR6</accession>
<dbReference type="AlphaFoldDB" id="A0A2N3VCR6"/>
<keyword evidence="4 6" id="KW-1133">Transmembrane helix</keyword>
<dbReference type="Proteomes" id="UP000233766">
    <property type="component" value="Unassembled WGS sequence"/>
</dbReference>
<keyword evidence="5 6" id="KW-0472">Membrane</keyword>
<reference evidence="8 9" key="1">
    <citation type="submission" date="2017-12" db="EMBL/GenBank/DDBJ databases">
        <title>Sequencing the genomes of 1000 Actinobacteria strains.</title>
        <authorList>
            <person name="Klenk H.-P."/>
        </authorList>
    </citation>
    <scope>NUCLEOTIDE SEQUENCE [LARGE SCALE GENOMIC DNA]</scope>
    <source>
        <strain evidence="8 9">DSM 44489</strain>
    </source>
</reference>
<feature type="transmembrane region" description="Helical" evidence="6">
    <location>
        <begin position="227"/>
        <end position="248"/>
    </location>
</feature>